<dbReference type="NCBIfam" id="TIGR01007">
    <property type="entry name" value="eps_fam"/>
    <property type="match status" value="1"/>
</dbReference>
<dbReference type="PANTHER" id="PTHR32309">
    <property type="entry name" value="TYROSINE-PROTEIN KINASE"/>
    <property type="match status" value="1"/>
</dbReference>
<keyword evidence="13" id="KW-0270">Exopolysaccharide synthesis</keyword>
<protein>
    <recommendedName>
        <fullName evidence="16">Putative tyrosine-protein kinase EpsB</fullName>
    </recommendedName>
    <alternativeName>
        <fullName evidence="17">EPS I polysaccharide export protein EpsB</fullName>
    </alternativeName>
</protein>
<feature type="transmembrane region" description="Helical" evidence="18">
    <location>
        <begin position="33"/>
        <end position="54"/>
    </location>
</feature>
<dbReference type="Gene3D" id="3.40.50.300">
    <property type="entry name" value="P-loop containing nucleotide triphosphate hydrolases"/>
    <property type="match status" value="1"/>
</dbReference>
<evidence type="ECO:0000256" key="4">
    <source>
        <dbReference type="ARBA" id="ARBA00022519"/>
    </source>
</evidence>
<proteinExistence type="inferred from homology"/>
<comment type="subcellular location">
    <subcellularLocation>
        <location evidence="1">Cell inner membrane</location>
        <topology evidence="1">Multi-pass membrane protein</topology>
    </subcellularLocation>
</comment>
<keyword evidence="8" id="KW-0418">Kinase</keyword>
<dbReference type="InterPro" id="IPR032807">
    <property type="entry name" value="GNVR"/>
</dbReference>
<dbReference type="GO" id="GO:0042802">
    <property type="term" value="F:identical protein binding"/>
    <property type="evidence" value="ECO:0007669"/>
    <property type="project" value="UniProtKB-ARBA"/>
</dbReference>
<dbReference type="SUPFAM" id="SSF52540">
    <property type="entry name" value="P-loop containing nucleoside triphosphate hydrolases"/>
    <property type="match status" value="1"/>
</dbReference>
<dbReference type="Pfam" id="PF02706">
    <property type="entry name" value="Wzz"/>
    <property type="match status" value="1"/>
</dbReference>
<sequence length="752" mass="81523">MNALQSPMPTPYGADQQEEPIDLLGLLDVLLDARWLIAGITALALLLGCAYAFLSRPVYEATSLIQVEDSKPGISGAAGAAGALREASSLFDINSPATAEMEILRSRLVLGKSVDDLQLYVTAAPRYLPLLGRWLARRATDLSNPGFMGLGGYVSGNESIRLGLLEVPVELEGKRLLLVATEGGFELREPGGRTLVQGKVGTPAGFNRGQDKGRILVTELRAKPGAYFNVARYSRLGVIEELQKDLNITEQGKQSGVIALELQGTDPQKIARTLNAVGTNYVRQNVERKSAEAEKSLAFLGDFLPQLKKQLEDSEVRFNQFRNQNGTFDLGTEGKNYLDTAVKLQGSLLELQQKRREQSVQFTDVHPVIQTLDAQIAAVSKEIAGLASKVKNLPNTEQDLLRLTRDVKVNGELYLNLLTSSQQLRLVKEGKVGNVRVVDAPVVPERAIQPQRAQILIISGVLGLLLGTGLAFLRNSLRPGMKDPADIESATGLHVFATVPHSAEQDKLSRLIRSQAPGNHLLAIAHPEDPGVESLRSLRTALQFAMLDARNNVVLFTAPTQGIGKSFTSANFAALLGAGGKRVLLIDADLRKGHIHQFFGMQRGHGLSELIAGSHTLGDVLHRAAAPGLDLMTTGSIPPNPGELLMSPVIRQLLETLSAQYDLVLINTPPVLSVSDTQVLAFHAGTVFLVVRAEVTELGELQESTKRLGHTGVPVKGLVFNDLDTSRQHYGGYRFSRDRYTHYRYGTTTAGQ</sequence>
<keyword evidence="9" id="KW-0067">ATP-binding</keyword>
<comment type="catalytic activity">
    <reaction evidence="14">
        <text>L-tyrosyl-[protein] + ATP = O-phospho-L-tyrosyl-[protein] + ADP + H(+)</text>
        <dbReference type="Rhea" id="RHEA:10596"/>
        <dbReference type="Rhea" id="RHEA-COMP:10136"/>
        <dbReference type="Rhea" id="RHEA-COMP:20101"/>
        <dbReference type="ChEBI" id="CHEBI:15378"/>
        <dbReference type="ChEBI" id="CHEBI:30616"/>
        <dbReference type="ChEBI" id="CHEBI:46858"/>
        <dbReference type="ChEBI" id="CHEBI:61978"/>
        <dbReference type="ChEBI" id="CHEBI:456216"/>
    </reaction>
</comment>
<feature type="domain" description="Tyrosine-protein kinase G-rich" evidence="21">
    <location>
        <begin position="395"/>
        <end position="475"/>
    </location>
</feature>
<evidence type="ECO:0000256" key="6">
    <source>
        <dbReference type="ARBA" id="ARBA00022692"/>
    </source>
</evidence>
<dbReference type="GO" id="GO:0000271">
    <property type="term" value="P:polysaccharide biosynthetic process"/>
    <property type="evidence" value="ECO:0007669"/>
    <property type="project" value="UniProtKB-KW"/>
</dbReference>
<evidence type="ECO:0000313" key="22">
    <source>
        <dbReference type="EMBL" id="XBP71216.1"/>
    </source>
</evidence>
<evidence type="ECO:0000256" key="3">
    <source>
        <dbReference type="ARBA" id="ARBA00022475"/>
    </source>
</evidence>
<dbReference type="PANTHER" id="PTHR32309:SF32">
    <property type="entry name" value="TYROSINE-PROTEIN KINASE ETK-RELATED"/>
    <property type="match status" value="1"/>
</dbReference>
<dbReference type="GO" id="GO:0005886">
    <property type="term" value="C:plasma membrane"/>
    <property type="evidence" value="ECO:0007669"/>
    <property type="project" value="UniProtKB-SubCell"/>
</dbReference>
<dbReference type="Pfam" id="PF13807">
    <property type="entry name" value="GNVR"/>
    <property type="match status" value="1"/>
</dbReference>
<feature type="transmembrane region" description="Helical" evidence="18">
    <location>
        <begin position="455"/>
        <end position="473"/>
    </location>
</feature>
<evidence type="ECO:0000256" key="2">
    <source>
        <dbReference type="ARBA" id="ARBA00008883"/>
    </source>
</evidence>
<dbReference type="GO" id="GO:0004713">
    <property type="term" value="F:protein tyrosine kinase activity"/>
    <property type="evidence" value="ECO:0007669"/>
    <property type="project" value="UniProtKB-KW"/>
</dbReference>
<keyword evidence="10 18" id="KW-1133">Transmembrane helix</keyword>
<evidence type="ECO:0000256" key="16">
    <source>
        <dbReference type="ARBA" id="ARBA00067833"/>
    </source>
</evidence>
<evidence type="ECO:0000256" key="15">
    <source>
        <dbReference type="ARBA" id="ARBA00054296"/>
    </source>
</evidence>
<dbReference type="InterPro" id="IPR050445">
    <property type="entry name" value="Bact_polysacc_biosynth/exp"/>
</dbReference>
<evidence type="ECO:0000256" key="10">
    <source>
        <dbReference type="ARBA" id="ARBA00022989"/>
    </source>
</evidence>
<gene>
    <name evidence="22" type="ORF">ABLV49_05275</name>
</gene>
<dbReference type="EMBL" id="CP157675">
    <property type="protein sequence ID" value="XBP71216.1"/>
    <property type="molecule type" value="Genomic_DNA"/>
</dbReference>
<accession>A0AAU7LU94</accession>
<dbReference type="InterPro" id="IPR005702">
    <property type="entry name" value="Wzc-like_C"/>
</dbReference>
<evidence type="ECO:0000256" key="18">
    <source>
        <dbReference type="SAM" id="Phobius"/>
    </source>
</evidence>
<evidence type="ECO:0000256" key="13">
    <source>
        <dbReference type="ARBA" id="ARBA00023169"/>
    </source>
</evidence>
<organism evidence="22">
    <name type="scientific">Polaromonas hydrogenivorans</name>
    <dbReference type="NCBI Taxonomy" id="335476"/>
    <lineage>
        <taxon>Bacteria</taxon>
        <taxon>Pseudomonadati</taxon>
        <taxon>Pseudomonadota</taxon>
        <taxon>Betaproteobacteria</taxon>
        <taxon>Burkholderiales</taxon>
        <taxon>Comamonadaceae</taxon>
        <taxon>Polaromonas</taxon>
    </lineage>
</organism>
<keyword evidence="6 18" id="KW-0812">Transmembrane</keyword>
<evidence type="ECO:0000256" key="5">
    <source>
        <dbReference type="ARBA" id="ARBA00022679"/>
    </source>
</evidence>
<dbReference type="NCBIfam" id="TIGR01005">
    <property type="entry name" value="eps_transp_fam"/>
    <property type="match status" value="1"/>
</dbReference>
<dbReference type="InterPro" id="IPR025669">
    <property type="entry name" value="AAA_dom"/>
</dbReference>
<feature type="domain" description="Polysaccharide chain length determinant N-terminal" evidence="19">
    <location>
        <begin position="21"/>
        <end position="117"/>
    </location>
</feature>
<keyword evidence="7" id="KW-0547">Nucleotide-binding</keyword>
<dbReference type="RefSeq" id="WP_349280579.1">
    <property type="nucleotide sequence ID" value="NZ_CBCSCU010000021.1"/>
</dbReference>
<dbReference type="InterPro" id="IPR003856">
    <property type="entry name" value="LPS_length_determ_N"/>
</dbReference>
<evidence type="ECO:0000256" key="11">
    <source>
        <dbReference type="ARBA" id="ARBA00023136"/>
    </source>
</evidence>
<evidence type="ECO:0000256" key="17">
    <source>
        <dbReference type="ARBA" id="ARBA00081049"/>
    </source>
</evidence>
<dbReference type="InterPro" id="IPR027417">
    <property type="entry name" value="P-loop_NTPase"/>
</dbReference>
<evidence type="ECO:0000259" key="21">
    <source>
        <dbReference type="Pfam" id="PF13807"/>
    </source>
</evidence>
<keyword evidence="3" id="KW-1003">Cell membrane</keyword>
<evidence type="ECO:0000259" key="19">
    <source>
        <dbReference type="Pfam" id="PF02706"/>
    </source>
</evidence>
<evidence type="ECO:0000256" key="1">
    <source>
        <dbReference type="ARBA" id="ARBA00004429"/>
    </source>
</evidence>
<evidence type="ECO:0000256" key="7">
    <source>
        <dbReference type="ARBA" id="ARBA00022741"/>
    </source>
</evidence>
<dbReference type="InterPro" id="IPR005700">
    <property type="entry name" value="EPS_ExoP-like"/>
</dbReference>
<dbReference type="GO" id="GO:0005524">
    <property type="term" value="F:ATP binding"/>
    <property type="evidence" value="ECO:0007669"/>
    <property type="project" value="UniProtKB-KW"/>
</dbReference>
<evidence type="ECO:0000256" key="14">
    <source>
        <dbReference type="ARBA" id="ARBA00053015"/>
    </source>
</evidence>
<evidence type="ECO:0000256" key="9">
    <source>
        <dbReference type="ARBA" id="ARBA00022840"/>
    </source>
</evidence>
<dbReference type="Pfam" id="PF23607">
    <property type="entry name" value="WZC_N"/>
    <property type="match status" value="1"/>
</dbReference>
<dbReference type="FunFam" id="3.40.50.300:FF:000527">
    <property type="entry name" value="Tyrosine-protein kinase etk"/>
    <property type="match status" value="1"/>
</dbReference>
<dbReference type="CDD" id="cd05387">
    <property type="entry name" value="BY-kinase"/>
    <property type="match status" value="1"/>
</dbReference>
<keyword evidence="11 18" id="KW-0472">Membrane</keyword>
<evidence type="ECO:0000259" key="20">
    <source>
        <dbReference type="Pfam" id="PF13614"/>
    </source>
</evidence>
<comment type="similarity">
    <text evidence="2">Belongs to the etk/wzc family.</text>
</comment>
<evidence type="ECO:0000256" key="8">
    <source>
        <dbReference type="ARBA" id="ARBA00022777"/>
    </source>
</evidence>
<keyword evidence="5 22" id="KW-0808">Transferase</keyword>
<name>A0AAU7LU94_9BURK</name>
<comment type="function">
    <text evidence="15">Probably involved in polymerization and/or export of exopolysaccharide EPS I which functions as a virulence factor. May be involved in an ATP-dependent process in the pathway for EPS I production, possibly export of the trimeric repeat units across the inner membrane or their polymerization.</text>
</comment>
<feature type="domain" description="AAA" evidence="20">
    <location>
        <begin position="562"/>
        <end position="693"/>
    </location>
</feature>
<evidence type="ECO:0000256" key="12">
    <source>
        <dbReference type="ARBA" id="ARBA00023137"/>
    </source>
</evidence>
<dbReference type="AlphaFoldDB" id="A0AAU7LU94"/>
<keyword evidence="12" id="KW-0829">Tyrosine-protein kinase</keyword>
<dbReference type="Pfam" id="PF13614">
    <property type="entry name" value="AAA_31"/>
    <property type="match status" value="1"/>
</dbReference>
<keyword evidence="4" id="KW-0997">Cell inner membrane</keyword>
<reference evidence="22" key="1">
    <citation type="submission" date="2024-05" db="EMBL/GenBank/DDBJ databases">
        <authorList>
            <person name="Bunk B."/>
            <person name="Swiderski J."/>
            <person name="Sproer C."/>
            <person name="Thiel V."/>
        </authorList>
    </citation>
    <scope>NUCLEOTIDE SEQUENCE</scope>
    <source>
        <strain evidence="22">DSM 17735</strain>
    </source>
</reference>